<evidence type="ECO:0000256" key="3">
    <source>
        <dbReference type="ARBA" id="ARBA00023034"/>
    </source>
</evidence>
<protein>
    <submittedName>
        <fullName evidence="7">Uncharacterized protein</fullName>
    </submittedName>
</protein>
<keyword evidence="4" id="KW-0446">Lipid-binding</keyword>
<evidence type="ECO:0000256" key="1">
    <source>
        <dbReference type="ARBA" id="ARBA00004255"/>
    </source>
</evidence>
<dbReference type="GO" id="GO:0007030">
    <property type="term" value="P:Golgi organization"/>
    <property type="evidence" value="ECO:0007669"/>
    <property type="project" value="TreeGrafter"/>
</dbReference>
<dbReference type="InterPro" id="IPR038261">
    <property type="entry name" value="GPP34-like_sf"/>
</dbReference>
<dbReference type="GO" id="GO:0043001">
    <property type="term" value="P:Golgi to plasma membrane protein transport"/>
    <property type="evidence" value="ECO:0007669"/>
    <property type="project" value="TreeGrafter"/>
</dbReference>
<dbReference type="GO" id="GO:0000139">
    <property type="term" value="C:Golgi membrane"/>
    <property type="evidence" value="ECO:0007669"/>
    <property type="project" value="UniProtKB-SubCell"/>
</dbReference>
<feature type="compositionally biased region" description="Low complexity" evidence="6">
    <location>
        <begin position="20"/>
        <end position="35"/>
    </location>
</feature>
<dbReference type="PANTHER" id="PTHR12704:SF2">
    <property type="entry name" value="GOLGI PHOSPHOPROTEIN 3 HOMOLOG SAURON"/>
    <property type="match status" value="1"/>
</dbReference>
<dbReference type="GO" id="GO:0031985">
    <property type="term" value="C:Golgi cisterna"/>
    <property type="evidence" value="ECO:0007669"/>
    <property type="project" value="TreeGrafter"/>
</dbReference>
<evidence type="ECO:0000256" key="5">
    <source>
        <dbReference type="ARBA" id="ARBA00023136"/>
    </source>
</evidence>
<dbReference type="KEGG" id="ncs:NCAS_0H02090"/>
<dbReference type="Pfam" id="PF05719">
    <property type="entry name" value="GPP34"/>
    <property type="match status" value="1"/>
</dbReference>
<comment type="similarity">
    <text evidence="2">Belongs to the GOLPH3/VPS74 family.</text>
</comment>
<gene>
    <name evidence="7" type="primary">NCAS0H02090</name>
    <name evidence="7" type="ordered locus">NCAS_0H02090</name>
</gene>
<dbReference type="eggNOG" id="KOG3983">
    <property type="taxonomic scope" value="Eukaryota"/>
</dbReference>
<evidence type="ECO:0000313" key="7">
    <source>
        <dbReference type="EMBL" id="CCC71519.1"/>
    </source>
</evidence>
<dbReference type="GO" id="GO:0005829">
    <property type="term" value="C:cytosol"/>
    <property type="evidence" value="ECO:0007669"/>
    <property type="project" value="TreeGrafter"/>
</dbReference>
<keyword evidence="5" id="KW-0472">Membrane</keyword>
<dbReference type="PANTHER" id="PTHR12704">
    <property type="entry name" value="TRANS-GOLGI PROTEIN GMX33"/>
    <property type="match status" value="1"/>
</dbReference>
<evidence type="ECO:0000256" key="6">
    <source>
        <dbReference type="SAM" id="MobiDB-lite"/>
    </source>
</evidence>
<proteinExistence type="inferred from homology"/>
<feature type="region of interest" description="Disordered" evidence="6">
    <location>
        <begin position="1"/>
        <end position="40"/>
    </location>
</feature>
<dbReference type="GO" id="GO:0006890">
    <property type="term" value="P:retrograde vesicle-mediated transport, Golgi to endoplasmic reticulum"/>
    <property type="evidence" value="ECO:0007669"/>
    <property type="project" value="TreeGrafter"/>
</dbReference>
<dbReference type="Proteomes" id="UP000001640">
    <property type="component" value="Chromosome 8"/>
</dbReference>
<dbReference type="OrthoDB" id="2189106at2759"/>
<dbReference type="RefSeq" id="XP_003677866.1">
    <property type="nucleotide sequence ID" value="XM_003677818.1"/>
</dbReference>
<evidence type="ECO:0000256" key="4">
    <source>
        <dbReference type="ARBA" id="ARBA00023121"/>
    </source>
</evidence>
<dbReference type="GO" id="GO:0070273">
    <property type="term" value="F:phosphatidylinositol-4-phosphate binding"/>
    <property type="evidence" value="ECO:0007669"/>
    <property type="project" value="InterPro"/>
</dbReference>
<reference key="2">
    <citation type="submission" date="2011-08" db="EMBL/GenBank/DDBJ databases">
        <title>Genome sequence of Naumovozyma castellii.</title>
        <authorList>
            <person name="Gordon J.L."/>
            <person name="Armisen D."/>
            <person name="Proux-Wera E."/>
            <person name="OhEigeartaigh S.S."/>
            <person name="Byrne K.P."/>
            <person name="Wolfe K.H."/>
        </authorList>
    </citation>
    <scope>NUCLEOTIDE SEQUENCE</scope>
    <source>
        <strain>Type strain:CBS 4309</strain>
    </source>
</reference>
<keyword evidence="3" id="KW-0333">Golgi apparatus</keyword>
<organism evidence="7 8">
    <name type="scientific">Naumovozyma castellii</name>
    <name type="common">Yeast</name>
    <name type="synonym">Saccharomyces castellii</name>
    <dbReference type="NCBI Taxonomy" id="27288"/>
    <lineage>
        <taxon>Eukaryota</taxon>
        <taxon>Fungi</taxon>
        <taxon>Dikarya</taxon>
        <taxon>Ascomycota</taxon>
        <taxon>Saccharomycotina</taxon>
        <taxon>Saccharomycetes</taxon>
        <taxon>Saccharomycetales</taxon>
        <taxon>Saccharomycetaceae</taxon>
        <taxon>Naumovozyma</taxon>
    </lineage>
</organism>
<dbReference type="Gene3D" id="1.10.3630.10">
    <property type="entry name" value="yeast vps74-n-term truncation variant domain like"/>
    <property type="match status" value="1"/>
</dbReference>
<dbReference type="EMBL" id="HE576759">
    <property type="protein sequence ID" value="CCC71519.1"/>
    <property type="molecule type" value="Genomic_DNA"/>
</dbReference>
<sequence>MVSSSEQRESVNDLSRRRSSMSSTSSHASSASSSSHRSRRNSLYHVKTHHTIDSEVFKEPGTPELTLMDELFLLALKDKEGYVSDWDGKLSYVLRCCVIIELALRGKIQAVAEGKKKKDLAPHECKIEVIDGSITGDPLLDQTLGLMKKEKKNYSVSHWIKLLSGESMNFLKASYQLLHVRKRIERILVETGILSKQTKKLAAIGLDTHPIKDIKCKNAIRSRMQYILTANKVDLPSTKYFPDTVSYRVLRTIVLACAAYGADILDKGFFQTENETVIGKGRARVLLSLFSKFPFELNQAVQPDLNEKVSKELHEHPEEASQLEVVAGAIDVINTIDTVLIKTLF</sequence>
<keyword evidence="8" id="KW-1185">Reference proteome</keyword>
<dbReference type="STRING" id="1064592.G0VJ40"/>
<accession>G0VJ40</accession>
<evidence type="ECO:0000313" key="8">
    <source>
        <dbReference type="Proteomes" id="UP000001640"/>
    </source>
</evidence>
<dbReference type="InterPro" id="IPR008628">
    <property type="entry name" value="GPP34-like"/>
</dbReference>
<dbReference type="HOGENOM" id="CLU_036311_1_0_1"/>
<comment type="subcellular location">
    <subcellularLocation>
        <location evidence="1">Golgi apparatus membrane</location>
        <topology evidence="1">Peripheral membrane protein</topology>
        <orientation evidence="1">Cytoplasmic side</orientation>
    </subcellularLocation>
</comment>
<feature type="compositionally biased region" description="Basic and acidic residues" evidence="6">
    <location>
        <begin position="1"/>
        <end position="16"/>
    </location>
</feature>
<dbReference type="GeneID" id="96905196"/>
<evidence type="ECO:0000256" key="2">
    <source>
        <dbReference type="ARBA" id="ARBA00007284"/>
    </source>
</evidence>
<dbReference type="AlphaFoldDB" id="G0VJ40"/>
<dbReference type="InParanoid" id="G0VJ40"/>
<reference evidence="7 8" key="1">
    <citation type="journal article" date="2011" name="Proc. Natl. Acad. Sci. U.S.A.">
        <title>Evolutionary erosion of yeast sex chromosomes by mating-type switching accidents.</title>
        <authorList>
            <person name="Gordon J.L."/>
            <person name="Armisen D."/>
            <person name="Proux-Wera E."/>
            <person name="Oheigeartaigh S.S."/>
            <person name="Byrne K.P."/>
            <person name="Wolfe K.H."/>
        </authorList>
    </citation>
    <scope>NUCLEOTIDE SEQUENCE [LARGE SCALE GENOMIC DNA]</scope>
    <source>
        <strain evidence="8">ATCC 76901 / BCRC 22586 / CBS 4309 / NBRC 1992 / NRRL Y-12630</strain>
    </source>
</reference>
<name>G0VJ40_NAUCA</name>
<dbReference type="GO" id="GO:0005802">
    <property type="term" value="C:trans-Golgi network"/>
    <property type="evidence" value="ECO:0007669"/>
    <property type="project" value="TreeGrafter"/>
</dbReference>
<dbReference type="GO" id="GO:0048194">
    <property type="term" value="P:Golgi vesicle budding"/>
    <property type="evidence" value="ECO:0007669"/>
    <property type="project" value="TreeGrafter"/>
</dbReference>